<keyword evidence="1" id="KW-1133">Transmembrane helix</keyword>
<dbReference type="AlphaFoldDB" id="A0AAN9BMA4"/>
<sequence length="623" mass="68098">MGRVSWLLCLRAFTILGILSSVSGQCAKFEFPTMTNPNSYTAERSVQIALPFQLDTHNCTDLPETSTITVSKRTGDLFVDVCKLLAKRDGTCFTFRPEECVCWEEKGRYALSKIMDKSDITLWSWKIGNDGQIAAERKISFDMLPYPPSVEQLTFNSISDQASFSHPLEPSMSVDINCTYDKGYPETSSAGLLKDSQGFRLAASRDDGNERAGTVRHTLKDISCDDMGDISCEVPGASKNLTKALLVKCPPKLPKKDLQLVSHFGLHNELRIPLSSYTKQLSSCKVAKVIQGHHQNQSLDEGYQEHKEKACGSFASYNMLGSPPNLTLLLLLDDVSEEDVGEWNLTVANDVGTDDVTFNLQVKTAPQIIQLSLESATNGSAITYPVEVNSSVEIFCEYNKGDYPETTAVLRNAQNVELAGVQDDNKLATRFTLLNVGCDDSGEISCELTGAVKQKVTESLPVKCPPKFTEKDNTIFESSVGERVELRFQLLTHTESITECHVTKVIQGHHDGKGHSASHTDKEQKAEKSRDCLAFASEPEVKGTLPKGTLEMRVDKVTPGHSGTWRLTISNEEGSDDLTFTLKVTAAEPSAASVNGGGNAGYIAGVVVAVIIITSLSSLPRWC</sequence>
<keyword evidence="1" id="KW-0812">Transmembrane</keyword>
<evidence type="ECO:0000256" key="1">
    <source>
        <dbReference type="SAM" id="Phobius"/>
    </source>
</evidence>
<keyword evidence="2" id="KW-0732">Signal</keyword>
<feature type="chain" id="PRO_5043031010" evidence="2">
    <location>
        <begin position="25"/>
        <end position="623"/>
    </location>
</feature>
<keyword evidence="4" id="KW-1185">Reference proteome</keyword>
<feature type="signal peptide" evidence="2">
    <location>
        <begin position="1"/>
        <end position="24"/>
    </location>
</feature>
<name>A0AAN9BMA4_9CAEN</name>
<comment type="caution">
    <text evidence="3">The sequence shown here is derived from an EMBL/GenBank/DDBJ whole genome shotgun (WGS) entry which is preliminary data.</text>
</comment>
<organism evidence="3 4">
    <name type="scientific">Littorina saxatilis</name>
    <dbReference type="NCBI Taxonomy" id="31220"/>
    <lineage>
        <taxon>Eukaryota</taxon>
        <taxon>Metazoa</taxon>
        <taxon>Spiralia</taxon>
        <taxon>Lophotrochozoa</taxon>
        <taxon>Mollusca</taxon>
        <taxon>Gastropoda</taxon>
        <taxon>Caenogastropoda</taxon>
        <taxon>Littorinimorpha</taxon>
        <taxon>Littorinoidea</taxon>
        <taxon>Littorinidae</taxon>
        <taxon>Littorina</taxon>
    </lineage>
</organism>
<reference evidence="3 4" key="1">
    <citation type="submission" date="2024-02" db="EMBL/GenBank/DDBJ databases">
        <title>Chromosome-scale genome assembly of the rough periwinkle Littorina saxatilis.</title>
        <authorList>
            <person name="De Jode A."/>
            <person name="Faria R."/>
            <person name="Formenti G."/>
            <person name="Sims Y."/>
            <person name="Smith T.P."/>
            <person name="Tracey A."/>
            <person name="Wood J.M.D."/>
            <person name="Zagrodzka Z.B."/>
            <person name="Johannesson K."/>
            <person name="Butlin R.K."/>
            <person name="Leder E.H."/>
        </authorList>
    </citation>
    <scope>NUCLEOTIDE SEQUENCE [LARGE SCALE GENOMIC DNA]</scope>
    <source>
        <strain evidence="3">Snail1</strain>
        <tissue evidence="3">Muscle</tissue>
    </source>
</reference>
<gene>
    <name evidence="3" type="ORF">V1264_017256</name>
</gene>
<evidence type="ECO:0000313" key="3">
    <source>
        <dbReference type="EMBL" id="KAK7105940.1"/>
    </source>
</evidence>
<dbReference type="Proteomes" id="UP001374579">
    <property type="component" value="Unassembled WGS sequence"/>
</dbReference>
<proteinExistence type="predicted"/>
<protein>
    <submittedName>
        <fullName evidence="3">Uncharacterized protein</fullName>
    </submittedName>
</protein>
<evidence type="ECO:0000256" key="2">
    <source>
        <dbReference type="SAM" id="SignalP"/>
    </source>
</evidence>
<keyword evidence="1" id="KW-0472">Membrane</keyword>
<feature type="transmembrane region" description="Helical" evidence="1">
    <location>
        <begin position="600"/>
        <end position="619"/>
    </location>
</feature>
<dbReference type="EMBL" id="JBAMIC010000007">
    <property type="protein sequence ID" value="KAK7105940.1"/>
    <property type="molecule type" value="Genomic_DNA"/>
</dbReference>
<accession>A0AAN9BMA4</accession>
<evidence type="ECO:0000313" key="4">
    <source>
        <dbReference type="Proteomes" id="UP001374579"/>
    </source>
</evidence>